<reference evidence="8" key="2">
    <citation type="submission" date="2016-01" db="EMBL/GenBank/DDBJ databases">
        <authorList>
            <person name="Poehlein A."/>
            <person name="Schlien K."/>
            <person name="Gottschalk G."/>
            <person name="Buckel W."/>
            <person name="Daniel R."/>
        </authorList>
    </citation>
    <scope>NUCLEOTIDE SEQUENCE [LARGE SCALE GENOMIC DNA]</scope>
    <source>
        <strain evidence="8">X2</strain>
    </source>
</reference>
<accession>A0A0X8VAT3</accession>
<dbReference type="InterPro" id="IPR020843">
    <property type="entry name" value="ER"/>
</dbReference>
<dbReference type="NCBIfam" id="NF003808">
    <property type="entry name" value="PRK05396.1"/>
    <property type="match status" value="1"/>
</dbReference>
<dbReference type="InterPro" id="IPR002328">
    <property type="entry name" value="ADH_Zn_CS"/>
</dbReference>
<dbReference type="OrthoDB" id="9769198at2"/>
<keyword evidence="8" id="KW-1185">Reference proteome</keyword>
<dbReference type="Proteomes" id="UP000184204">
    <property type="component" value="Unassembled WGS sequence"/>
</dbReference>
<keyword evidence="2 4" id="KW-0862">Zinc</keyword>
<dbReference type="EC" id="1.1.1.103" evidence="6"/>
<organism evidence="7 9">
    <name type="scientific">Anaerotignum propionicum DSM 1682</name>
    <dbReference type="NCBI Taxonomy" id="991789"/>
    <lineage>
        <taxon>Bacteria</taxon>
        <taxon>Bacillati</taxon>
        <taxon>Bacillota</taxon>
        <taxon>Clostridia</taxon>
        <taxon>Lachnospirales</taxon>
        <taxon>Anaerotignaceae</taxon>
        <taxon>Anaerotignum</taxon>
    </lineage>
</organism>
<dbReference type="Pfam" id="PF00107">
    <property type="entry name" value="ADH_zinc_N"/>
    <property type="match status" value="1"/>
</dbReference>
<dbReference type="EMBL" id="CP014223">
    <property type="protein sequence ID" value="AMJ41609.1"/>
    <property type="molecule type" value="Genomic_DNA"/>
</dbReference>
<dbReference type="Proteomes" id="UP000068026">
    <property type="component" value="Chromosome"/>
</dbReference>
<dbReference type="Gene3D" id="3.40.50.720">
    <property type="entry name" value="NAD(P)-binding Rossmann-like Domain"/>
    <property type="match status" value="1"/>
</dbReference>
<comment type="cofactor">
    <cofactor evidence="4">
        <name>Zn(2+)</name>
        <dbReference type="ChEBI" id="CHEBI:29105"/>
    </cofactor>
</comment>
<dbReference type="SUPFAM" id="SSF51735">
    <property type="entry name" value="NAD(P)-binding Rossmann-fold domains"/>
    <property type="match status" value="1"/>
</dbReference>
<dbReference type="AlphaFoldDB" id="A0A0X8VAT3"/>
<dbReference type="InterPro" id="IPR011032">
    <property type="entry name" value="GroES-like_sf"/>
</dbReference>
<evidence type="ECO:0000259" key="5">
    <source>
        <dbReference type="SMART" id="SM00829"/>
    </source>
</evidence>
<reference evidence="6 8" key="1">
    <citation type="journal article" date="2016" name="Genome Announc.">
        <title>Complete Genome Sequence of the Amino Acid-Fermenting Clostridium propionicum X2 (DSM 1682).</title>
        <authorList>
            <person name="Poehlein A."/>
            <person name="Schlien K."/>
            <person name="Chowdhury N.P."/>
            <person name="Gottschalk G."/>
            <person name="Buckel W."/>
            <person name="Daniel R."/>
        </authorList>
    </citation>
    <scope>NUCLEOTIDE SEQUENCE [LARGE SCALE GENOMIC DNA]</scope>
    <source>
        <strain evidence="6 8">X2</strain>
    </source>
</reference>
<dbReference type="PANTHER" id="PTHR43401:SF2">
    <property type="entry name" value="L-THREONINE 3-DEHYDROGENASE"/>
    <property type="match status" value="1"/>
</dbReference>
<reference evidence="7" key="3">
    <citation type="submission" date="2016-11" db="EMBL/GenBank/DDBJ databases">
        <authorList>
            <person name="Varghese N."/>
            <person name="Submissions S."/>
        </authorList>
    </citation>
    <scope>NUCLEOTIDE SEQUENCE</scope>
    <source>
        <strain evidence="7">DSM 1682</strain>
    </source>
</reference>
<dbReference type="GO" id="GO:0008743">
    <property type="term" value="F:L-threonine 3-dehydrogenase activity"/>
    <property type="evidence" value="ECO:0007669"/>
    <property type="project" value="UniProtKB-EC"/>
</dbReference>
<dbReference type="InterPro" id="IPR050129">
    <property type="entry name" value="Zn_alcohol_dh"/>
</dbReference>
<dbReference type="EMBL" id="FQUA01000009">
    <property type="protein sequence ID" value="SHE87215.1"/>
    <property type="molecule type" value="Genomic_DNA"/>
</dbReference>
<dbReference type="PANTHER" id="PTHR43401">
    <property type="entry name" value="L-THREONINE 3-DEHYDROGENASE"/>
    <property type="match status" value="1"/>
</dbReference>
<gene>
    <name evidence="6" type="primary">tdh</name>
    <name evidence="6" type="ORF">CPRO_20270</name>
    <name evidence="7" type="ORF">SAMN02745151_02048</name>
</gene>
<keyword evidence="1 4" id="KW-0479">Metal-binding</keyword>
<keyword evidence="3 6" id="KW-0560">Oxidoreductase</keyword>
<sequence>MSQMMKCVVKERPEVGALALVERPVPTYGANDILIKVKAAAVCGTDVHIMEWNEWSQKRINPPTIIGHEFAGEVIAVGDHVTTIKIGDLVSAETHIVCNSCSLCHNGNEHVCPNTKTIGVARDGCFAEYIAIPAENAIVYDPSTPVEIVSIMEPFGVAVHAAMEFPVAGKTVLVNGCGPIGVMAIAVAKKCGAAKVFAVEINKQRSELALKMGADEVLNPMEVDVVKEIKAKTAYGAEVVIEFTGNIRAIKTAIECMAPEGKMAAAGLPDGSVDFNFSEFVYSGKVIKGIAGRLMYKTWEDAKGLIAGGLDLSPIITHTLPLEEFQEGLRLMKSGECCKAILIP</sequence>
<feature type="domain" description="Enoyl reductase (ER)" evidence="5">
    <location>
        <begin position="16"/>
        <end position="342"/>
    </location>
</feature>
<protein>
    <submittedName>
        <fullName evidence="7">L-threonine 3-dehydrogenase</fullName>
        <ecNumber evidence="6">1.1.1.103</ecNumber>
    </submittedName>
</protein>
<comment type="similarity">
    <text evidence="4">Belongs to the zinc-containing alcohol dehydrogenase family.</text>
</comment>
<evidence type="ECO:0000313" key="7">
    <source>
        <dbReference type="EMBL" id="SHE87215.1"/>
    </source>
</evidence>
<evidence type="ECO:0000256" key="2">
    <source>
        <dbReference type="ARBA" id="ARBA00022833"/>
    </source>
</evidence>
<reference evidence="9" key="4">
    <citation type="submission" date="2016-11" db="EMBL/GenBank/DDBJ databases">
        <authorList>
            <person name="Jaros S."/>
            <person name="Januszkiewicz K."/>
            <person name="Wedrychowicz H."/>
        </authorList>
    </citation>
    <scope>NUCLEOTIDE SEQUENCE [LARGE SCALE GENOMIC DNA]</scope>
    <source>
        <strain evidence="9">DSM 1682</strain>
    </source>
</reference>
<dbReference type="InterPro" id="IPR036291">
    <property type="entry name" value="NAD(P)-bd_dom_sf"/>
</dbReference>
<evidence type="ECO:0000256" key="3">
    <source>
        <dbReference type="ARBA" id="ARBA00023002"/>
    </source>
</evidence>
<evidence type="ECO:0000313" key="8">
    <source>
        <dbReference type="Proteomes" id="UP000068026"/>
    </source>
</evidence>
<dbReference type="RefSeq" id="WP_066051126.1">
    <property type="nucleotide sequence ID" value="NZ_CP014223.1"/>
</dbReference>
<dbReference type="InterPro" id="IPR013154">
    <property type="entry name" value="ADH-like_N"/>
</dbReference>
<dbReference type="Pfam" id="PF08240">
    <property type="entry name" value="ADH_N"/>
    <property type="match status" value="1"/>
</dbReference>
<evidence type="ECO:0000313" key="9">
    <source>
        <dbReference type="Proteomes" id="UP000184204"/>
    </source>
</evidence>
<proteinExistence type="inferred from homology"/>
<dbReference type="GO" id="GO:0008270">
    <property type="term" value="F:zinc ion binding"/>
    <property type="evidence" value="ECO:0007669"/>
    <property type="project" value="InterPro"/>
</dbReference>
<dbReference type="InterPro" id="IPR013149">
    <property type="entry name" value="ADH-like_C"/>
</dbReference>
<evidence type="ECO:0000256" key="4">
    <source>
        <dbReference type="RuleBase" id="RU361277"/>
    </source>
</evidence>
<name>A0A0X8VAT3_ANAPI</name>
<dbReference type="SUPFAM" id="SSF50129">
    <property type="entry name" value="GroES-like"/>
    <property type="match status" value="1"/>
</dbReference>
<evidence type="ECO:0000313" key="6">
    <source>
        <dbReference type="EMBL" id="AMJ41609.1"/>
    </source>
</evidence>
<dbReference type="PROSITE" id="PS00059">
    <property type="entry name" value="ADH_ZINC"/>
    <property type="match status" value="1"/>
</dbReference>
<evidence type="ECO:0000256" key="1">
    <source>
        <dbReference type="ARBA" id="ARBA00022723"/>
    </source>
</evidence>
<dbReference type="SMART" id="SM00829">
    <property type="entry name" value="PKS_ER"/>
    <property type="match status" value="1"/>
</dbReference>
<dbReference type="KEGG" id="cpro:CPRO_20270"/>
<dbReference type="Gene3D" id="3.90.180.10">
    <property type="entry name" value="Medium-chain alcohol dehydrogenases, catalytic domain"/>
    <property type="match status" value="1"/>
</dbReference>